<name>D7AAB4_ANCN5</name>
<dbReference type="PANTHER" id="PTHR37953:SF1">
    <property type="entry name" value="UPF0127 PROTEIN MJ1496"/>
    <property type="match status" value="1"/>
</dbReference>
<organism evidence="2 3">
    <name type="scientific">Ancylobacter novellus (strain ATCC 8093 / DSM 506 / JCM 20403 / CCM 1077 / IAM 12100 / NBRC 12443 / NCIMB 10456)</name>
    <name type="common">Starkeya novella</name>
    <dbReference type="NCBI Taxonomy" id="639283"/>
    <lineage>
        <taxon>Bacteria</taxon>
        <taxon>Pseudomonadati</taxon>
        <taxon>Pseudomonadota</taxon>
        <taxon>Alphaproteobacteria</taxon>
        <taxon>Hyphomicrobiales</taxon>
        <taxon>Xanthobacteraceae</taxon>
        <taxon>Ancylobacter</taxon>
    </lineage>
</organism>
<feature type="chain" id="PRO_5003092273" description="DUF192 domain-containing protein" evidence="1">
    <location>
        <begin position="36"/>
        <end position="162"/>
    </location>
</feature>
<dbReference type="OrthoDB" id="9808290at2"/>
<dbReference type="Pfam" id="PF02643">
    <property type="entry name" value="DUF192"/>
    <property type="match status" value="1"/>
</dbReference>
<gene>
    <name evidence="2" type="ordered locus">Snov_1611</name>
</gene>
<dbReference type="PANTHER" id="PTHR37953">
    <property type="entry name" value="UPF0127 PROTEIN MJ1496"/>
    <property type="match status" value="1"/>
</dbReference>
<sequence length="162" mass="17376">MRIAHLQARSRAGVARMLAAAFALAFLFTALSAQAANFEKLTIDTKAGPVAVNIELAVTPAERAKGLMYRAQLAPDAGMLFDFEVDQPVYMWMKNTYIPLDMLFIRADGRVASIATDTTPLSTETISSGGPVRAVLELPAGTVRARGIAVGDRVRHRLFAGG</sequence>
<accession>D7AAB4</accession>
<dbReference type="AlphaFoldDB" id="D7AAB4"/>
<evidence type="ECO:0000256" key="1">
    <source>
        <dbReference type="SAM" id="SignalP"/>
    </source>
</evidence>
<reference evidence="2 3" key="1">
    <citation type="journal article" date="2012" name="Stand. Genomic Sci.">
        <title>Complete genome sequence of the facultatively chemolithoautotrophic and methylotrophic alpha Proteobacterium Starkeya novella type strain (ATCC 8093(T)).</title>
        <authorList>
            <person name="Kappler U."/>
            <person name="Davenport K."/>
            <person name="Beatson S."/>
            <person name="Lucas S."/>
            <person name="Lapidus A."/>
            <person name="Copeland A."/>
            <person name="Berry K.W."/>
            <person name="Glavina Del Rio T."/>
            <person name="Hammon N."/>
            <person name="Dalin E."/>
            <person name="Tice H."/>
            <person name="Pitluck S."/>
            <person name="Richardson P."/>
            <person name="Bruce D."/>
            <person name="Goodwin L.A."/>
            <person name="Han C."/>
            <person name="Tapia R."/>
            <person name="Detter J.C."/>
            <person name="Chang Y.J."/>
            <person name="Jeffries C.D."/>
            <person name="Land M."/>
            <person name="Hauser L."/>
            <person name="Kyrpides N.C."/>
            <person name="Goker M."/>
            <person name="Ivanova N."/>
            <person name="Klenk H.P."/>
            <person name="Woyke T."/>
        </authorList>
    </citation>
    <scope>NUCLEOTIDE SEQUENCE [LARGE SCALE GENOMIC DNA]</scope>
    <source>
        <strain evidence="3">ATCC 8093 / DSM 506 / JCM 20403 / CCM 1077 / IAM 12100 / NBRC 12443 / NCIMB 10456</strain>
    </source>
</reference>
<evidence type="ECO:0000313" key="2">
    <source>
        <dbReference type="EMBL" id="ADH88917.1"/>
    </source>
</evidence>
<evidence type="ECO:0000313" key="3">
    <source>
        <dbReference type="Proteomes" id="UP000006633"/>
    </source>
</evidence>
<dbReference type="InterPro" id="IPR003795">
    <property type="entry name" value="DUF192"/>
</dbReference>
<dbReference type="RefSeq" id="WP_013166421.1">
    <property type="nucleotide sequence ID" value="NC_014217.1"/>
</dbReference>
<feature type="signal peptide" evidence="1">
    <location>
        <begin position="1"/>
        <end position="35"/>
    </location>
</feature>
<dbReference type="Proteomes" id="UP000006633">
    <property type="component" value="Chromosome"/>
</dbReference>
<keyword evidence="1" id="KW-0732">Signal</keyword>
<dbReference type="HOGENOM" id="CLU_097039_2_1_5"/>
<dbReference type="eggNOG" id="COG1430">
    <property type="taxonomic scope" value="Bacteria"/>
</dbReference>
<dbReference type="Gene3D" id="2.60.120.1140">
    <property type="entry name" value="Protein of unknown function DUF192"/>
    <property type="match status" value="1"/>
</dbReference>
<proteinExistence type="predicted"/>
<keyword evidence="3" id="KW-1185">Reference proteome</keyword>
<protein>
    <recommendedName>
        <fullName evidence="4">DUF192 domain-containing protein</fullName>
    </recommendedName>
</protein>
<dbReference type="KEGG" id="sno:Snov_1611"/>
<dbReference type="STRING" id="639283.Snov_1611"/>
<dbReference type="InterPro" id="IPR038695">
    <property type="entry name" value="Saro_0823-like_sf"/>
</dbReference>
<evidence type="ECO:0008006" key="4">
    <source>
        <dbReference type="Google" id="ProtNLM"/>
    </source>
</evidence>
<dbReference type="EMBL" id="CP002026">
    <property type="protein sequence ID" value="ADH88917.1"/>
    <property type="molecule type" value="Genomic_DNA"/>
</dbReference>